<evidence type="ECO:0000256" key="3">
    <source>
        <dbReference type="ARBA" id="ARBA00022516"/>
    </source>
</evidence>
<keyword evidence="10 12" id="KW-0594">Phospholipid biosynthesis</keyword>
<proteinExistence type="inferred from homology"/>
<dbReference type="NCBIfam" id="TIGR04265">
    <property type="entry name" value="bac_cardiolipin"/>
    <property type="match status" value="1"/>
</dbReference>
<feature type="active site" evidence="12">
    <location>
        <position position="224"/>
    </location>
</feature>
<reference evidence="16" key="1">
    <citation type="journal article" date="2019" name="Int. J. Syst. Evol. Microbiol.">
        <title>The Global Catalogue of Microorganisms (GCM) 10K type strain sequencing project: providing services to taxonomists for standard genome sequencing and annotation.</title>
        <authorList>
            <consortium name="The Broad Institute Genomics Platform"/>
            <consortium name="The Broad Institute Genome Sequencing Center for Infectious Disease"/>
            <person name="Wu L."/>
            <person name="Ma J."/>
        </authorList>
    </citation>
    <scope>NUCLEOTIDE SEQUENCE [LARGE SCALE GENOMIC DNA]</scope>
    <source>
        <strain evidence="16">CCUG 54822</strain>
    </source>
</reference>
<evidence type="ECO:0000256" key="5">
    <source>
        <dbReference type="ARBA" id="ARBA00022692"/>
    </source>
</evidence>
<gene>
    <name evidence="15" type="primary">cls</name>
    <name evidence="15" type="ORF">ACFQ4A_17945</name>
</gene>
<keyword evidence="9 12" id="KW-0472">Membrane</keyword>
<comment type="catalytic activity">
    <reaction evidence="12">
        <text>2 a 1,2-diacyl-sn-glycero-3-phospho-(1'-sn-glycerol) = a cardiolipin + glycerol</text>
        <dbReference type="Rhea" id="RHEA:31451"/>
        <dbReference type="ChEBI" id="CHEBI:17754"/>
        <dbReference type="ChEBI" id="CHEBI:62237"/>
        <dbReference type="ChEBI" id="CHEBI:64716"/>
    </reaction>
</comment>
<evidence type="ECO:0000256" key="10">
    <source>
        <dbReference type="ARBA" id="ARBA00023209"/>
    </source>
</evidence>
<organism evidence="15 16">
    <name type="scientific">Lentibacillus salinarum</name>
    <dbReference type="NCBI Taxonomy" id="446820"/>
    <lineage>
        <taxon>Bacteria</taxon>
        <taxon>Bacillati</taxon>
        <taxon>Bacillota</taxon>
        <taxon>Bacilli</taxon>
        <taxon>Bacillales</taxon>
        <taxon>Bacillaceae</taxon>
        <taxon>Lentibacillus</taxon>
    </lineage>
</organism>
<dbReference type="EMBL" id="JBHTNH010000058">
    <property type="protein sequence ID" value="MFD1363490.1"/>
    <property type="molecule type" value="Genomic_DNA"/>
</dbReference>
<dbReference type="InterPro" id="IPR025202">
    <property type="entry name" value="PLD-like_dom"/>
</dbReference>
<keyword evidence="6" id="KW-0677">Repeat</keyword>
<dbReference type="Pfam" id="PF13396">
    <property type="entry name" value="PLDc_N"/>
    <property type="match status" value="1"/>
</dbReference>
<accession>A0ABW3ZYI1</accession>
<dbReference type="SUPFAM" id="SSF56024">
    <property type="entry name" value="Phospholipase D/nuclease"/>
    <property type="match status" value="2"/>
</dbReference>
<evidence type="ECO:0000256" key="6">
    <source>
        <dbReference type="ARBA" id="ARBA00022737"/>
    </source>
</evidence>
<comment type="function">
    <text evidence="12">Catalyzes the reversible phosphatidyl group transfer from one phosphatidylglycerol molecule to another to form cardiolipin (CL) (diphosphatidylglycerol) and glycerol.</text>
</comment>
<comment type="caution">
    <text evidence="15">The sequence shown here is derived from an EMBL/GenBank/DDBJ whole genome shotgun (WGS) entry which is preliminary data.</text>
</comment>
<keyword evidence="8 12" id="KW-0443">Lipid metabolism</keyword>
<feature type="active site" evidence="12">
    <location>
        <position position="405"/>
    </location>
</feature>
<evidence type="ECO:0000256" key="8">
    <source>
        <dbReference type="ARBA" id="ARBA00023098"/>
    </source>
</evidence>
<evidence type="ECO:0000256" key="13">
    <source>
        <dbReference type="NCBIfam" id="TIGR04265"/>
    </source>
</evidence>
<evidence type="ECO:0000256" key="11">
    <source>
        <dbReference type="ARBA" id="ARBA00023264"/>
    </source>
</evidence>
<keyword evidence="3 12" id="KW-0444">Lipid biosynthesis</keyword>
<evidence type="ECO:0000256" key="4">
    <source>
        <dbReference type="ARBA" id="ARBA00022679"/>
    </source>
</evidence>
<evidence type="ECO:0000256" key="1">
    <source>
        <dbReference type="ARBA" id="ARBA00004651"/>
    </source>
</evidence>
<feature type="domain" description="PLD phosphodiesterase" evidence="14">
    <location>
        <begin position="217"/>
        <end position="244"/>
    </location>
</feature>
<feature type="active site" evidence="12">
    <location>
        <position position="222"/>
    </location>
</feature>
<evidence type="ECO:0000256" key="7">
    <source>
        <dbReference type="ARBA" id="ARBA00022989"/>
    </source>
</evidence>
<dbReference type="InterPro" id="IPR001736">
    <property type="entry name" value="PLipase_D/transphosphatidylase"/>
</dbReference>
<dbReference type="SMART" id="SM00155">
    <property type="entry name" value="PLDc"/>
    <property type="match status" value="2"/>
</dbReference>
<sequence length="480" mass="55405">MNIISDLLGVILVLNIALAFTIIFLERKDASATWAWLMVLLFIPILGFVLYLIFGRRISGERIFTWDTKSKLGVKFAVQEQLRALEDDTFNYKNNELAAYKDLYYLHMRNDDAILTQDNSVHIFTDGREKFDALIQDMENATDHIHLLYYILRHDQLGKRTAEVLIRKARQGLEVRVLYDDMGSRKISRKFLHRLRKAGVKIESFFPAKIPKINFKINYRNHRKLAIIDGKIGYIGGFNIGDEYLGHNQKFGYWRDTHLRIAGDAVANMQTRFILDWNQASRDDILYDERYYAADRCGDVGVQIVSSGPDSDWEQIKNGYIKMIMSAKEYVYIQTPYFIPDDSLQDTLRIAALSGINVKIMIPNKPDHPFVYWATLSYIGDLLNAGAEVYVYQNGFLHAKTIIVDGKIASVGTANIDVRSFRLNFEVNAFLYDQGLSERLLDAFNQDIEHSTQMTDKLYRKRSLGIRFKESISRLLSPVL</sequence>
<comment type="similarity">
    <text evidence="12">Belongs to the phospholipase D family. Cardiolipin synthase subfamily.</text>
</comment>
<feature type="transmembrane region" description="Helical" evidence="12">
    <location>
        <begin position="7"/>
        <end position="25"/>
    </location>
</feature>
<keyword evidence="4 12" id="KW-0808">Transferase</keyword>
<dbReference type="RefSeq" id="WP_382402734.1">
    <property type="nucleotide sequence ID" value="NZ_JBHTNH010000058.1"/>
</dbReference>
<dbReference type="HAMAP" id="MF_01916">
    <property type="entry name" value="Cardiolipin_synth_Cls"/>
    <property type="match status" value="1"/>
</dbReference>
<keyword evidence="11 12" id="KW-1208">Phospholipid metabolism</keyword>
<dbReference type="Pfam" id="PF13091">
    <property type="entry name" value="PLDc_2"/>
    <property type="match status" value="2"/>
</dbReference>
<evidence type="ECO:0000313" key="16">
    <source>
        <dbReference type="Proteomes" id="UP001597178"/>
    </source>
</evidence>
<dbReference type="PANTHER" id="PTHR21248">
    <property type="entry name" value="CARDIOLIPIN SYNTHASE"/>
    <property type="match status" value="1"/>
</dbReference>
<feature type="transmembrane region" description="Helical" evidence="12">
    <location>
        <begin position="31"/>
        <end position="54"/>
    </location>
</feature>
<evidence type="ECO:0000256" key="9">
    <source>
        <dbReference type="ARBA" id="ARBA00023136"/>
    </source>
</evidence>
<keyword evidence="2 12" id="KW-1003">Cell membrane</keyword>
<keyword evidence="7 12" id="KW-1133">Transmembrane helix</keyword>
<dbReference type="CDD" id="cd09112">
    <property type="entry name" value="PLDc_CLS_2"/>
    <property type="match status" value="1"/>
</dbReference>
<dbReference type="PROSITE" id="PS50035">
    <property type="entry name" value="PLD"/>
    <property type="match status" value="2"/>
</dbReference>
<keyword evidence="16" id="KW-1185">Reference proteome</keyword>
<dbReference type="EC" id="2.7.8.-" evidence="12 13"/>
<dbReference type="InterPro" id="IPR022924">
    <property type="entry name" value="Cardiolipin_synthase"/>
</dbReference>
<dbReference type="PANTHER" id="PTHR21248:SF22">
    <property type="entry name" value="PHOSPHOLIPASE D"/>
    <property type="match status" value="1"/>
</dbReference>
<protein>
    <recommendedName>
        <fullName evidence="12 13">Cardiolipin synthase</fullName>
        <shortName evidence="12">CL synthase</shortName>
        <ecNumber evidence="12 13">2.7.8.-</ecNumber>
    </recommendedName>
</protein>
<keyword evidence="5 12" id="KW-0812">Transmembrane</keyword>
<dbReference type="Proteomes" id="UP001597178">
    <property type="component" value="Unassembled WGS sequence"/>
</dbReference>
<dbReference type="Gene3D" id="3.30.870.10">
    <property type="entry name" value="Endonuclease Chain A"/>
    <property type="match status" value="2"/>
</dbReference>
<feature type="active site" evidence="12">
    <location>
        <position position="229"/>
    </location>
</feature>
<dbReference type="InterPro" id="IPR030874">
    <property type="entry name" value="Cardiolipin_synth_Firmi"/>
</dbReference>
<feature type="active site" evidence="12">
    <location>
        <position position="398"/>
    </location>
</feature>
<feature type="domain" description="PLD phosphodiesterase" evidence="14">
    <location>
        <begin position="393"/>
        <end position="420"/>
    </location>
</feature>
<dbReference type="InterPro" id="IPR027379">
    <property type="entry name" value="CLS_N"/>
</dbReference>
<name>A0ABW3ZYI1_9BACI</name>
<evidence type="ECO:0000256" key="2">
    <source>
        <dbReference type="ARBA" id="ARBA00022475"/>
    </source>
</evidence>
<feature type="active site" evidence="12">
    <location>
        <position position="400"/>
    </location>
</feature>
<evidence type="ECO:0000256" key="12">
    <source>
        <dbReference type="HAMAP-Rule" id="MF_01916"/>
    </source>
</evidence>
<dbReference type="CDD" id="cd09110">
    <property type="entry name" value="PLDc_CLS_1"/>
    <property type="match status" value="1"/>
</dbReference>
<evidence type="ECO:0000313" key="15">
    <source>
        <dbReference type="EMBL" id="MFD1363490.1"/>
    </source>
</evidence>
<comment type="subcellular location">
    <subcellularLocation>
        <location evidence="1 12">Cell membrane</location>
        <topology evidence="1 12">Multi-pass membrane protein</topology>
    </subcellularLocation>
</comment>
<evidence type="ECO:0000259" key="14">
    <source>
        <dbReference type="PROSITE" id="PS50035"/>
    </source>
</evidence>